<accession>G0UQH1</accession>
<evidence type="ECO:0008006" key="6">
    <source>
        <dbReference type="Google" id="ProtNLM"/>
    </source>
</evidence>
<evidence type="ECO:0000259" key="4">
    <source>
        <dbReference type="Pfam" id="PF24953"/>
    </source>
</evidence>
<feature type="domain" description="DUF7761" evidence="3">
    <location>
        <begin position="257"/>
        <end position="354"/>
    </location>
</feature>
<sequence length="751" mass="82905">MEPKVSRDVLVSAIAVWTRLQRWGDVNNYLATLNSPYMLRESHNATDQDPYSLRLARRVGEVVERLEKQKEKCMELGVTPRGKLLALADVVRFCLCSTDSLRSSPVQGAAFPFKTPASFLLSQPTADWAVAVESRGVSGAMVMEGLHILTCPGVQLRLEVCIAQLRQHIGEEITGVHNLTIVHSPEELQALRATTMLLEDLESIYNGILSIFPCVRVMGSVHVPNALLPIILKLYYQLSEWVIDAQNTRESNVFPCVNSFSKRKLLIKMRRGDPSMPWGIQFSDEGKLARISPSVRSGSPAAESVHNLAQSTKGGLSIVEINSEGVEFANLTAKQAADKLRDLTASQLRLNIRLGEDLGQAPSLEQIAFFTVPDAMRQRAAERHMEMPRATLVLHRDFCGIPWDIGISTDLRVVDVPSTILSREAGTFFKTHTRQLRIGAINGVQVVNVSQVEALSMFVNTVVLDFYDVPAPEPLVLEDQKQKPRKHPKENKTINKATRQRALPPHEPLKCPTKFHEKEIERPQGSASGTSLKRYDDFSRKDRSSSVNAAREVPLLSTPTVAERIMATIRMTESSQTGGGTAIGDRTKRGMLSKSEGLQPALAPSPILKPPASEVSARTAGGSGIGSTTTASADAGAALDNTDVMPLSFPNDVTIDVFTTEEMVVRRPCSTKKWGFLLLAEGIDSKKKILMSGLPRMLSIQEQHPFSKLFFSRKGQWRIASINGTPASQLPEVIDVMKHALRMQIKFFRPR</sequence>
<dbReference type="PANTHER" id="PTHR42262">
    <property type="entry name" value="PDZ DOMAIN-CONTAINING PROTEIN-RELATED"/>
    <property type="match status" value="1"/>
</dbReference>
<reference evidence="5" key="1">
    <citation type="journal article" date="2012" name="Proc. Natl. Acad. Sci. U.S.A.">
        <title>Antigenic diversity is generated by distinct evolutionary mechanisms in African trypanosome species.</title>
        <authorList>
            <person name="Jackson A.P."/>
            <person name="Berry A."/>
            <person name="Aslett M."/>
            <person name="Allison H.C."/>
            <person name="Burton P."/>
            <person name="Vavrova-Anderson J."/>
            <person name="Brown R."/>
            <person name="Browne H."/>
            <person name="Corton N."/>
            <person name="Hauser H."/>
            <person name="Gamble J."/>
            <person name="Gilderthorp R."/>
            <person name="Marcello L."/>
            <person name="McQuillan J."/>
            <person name="Otto T.D."/>
            <person name="Quail M.A."/>
            <person name="Sanders M.J."/>
            <person name="van Tonder A."/>
            <person name="Ginger M.L."/>
            <person name="Field M.C."/>
            <person name="Barry J.D."/>
            <person name="Hertz-Fowler C."/>
            <person name="Berriman M."/>
        </authorList>
    </citation>
    <scope>NUCLEOTIDE SEQUENCE</scope>
    <source>
        <strain evidence="5">IL3000</strain>
    </source>
</reference>
<feature type="region of interest" description="Disordered" evidence="1">
    <location>
        <begin position="477"/>
        <end position="551"/>
    </location>
</feature>
<dbReference type="VEuPathDB" id="TriTrypDB:TcIL3000_7_4460"/>
<dbReference type="InterPro" id="IPR056664">
    <property type="entry name" value="DUF7762"/>
</dbReference>
<dbReference type="InterPro" id="IPR056661">
    <property type="entry name" value="DUF7759"/>
</dbReference>
<feature type="domain" description="DUF7762" evidence="4">
    <location>
        <begin position="389"/>
        <end position="466"/>
    </location>
</feature>
<dbReference type="InterPro" id="IPR056663">
    <property type="entry name" value="DUF7761"/>
</dbReference>
<evidence type="ECO:0000313" key="5">
    <source>
        <dbReference type="EMBL" id="CCC91632.1"/>
    </source>
</evidence>
<feature type="compositionally biased region" description="Basic and acidic residues" evidence="1">
    <location>
        <begin position="533"/>
        <end position="544"/>
    </location>
</feature>
<evidence type="ECO:0000256" key="1">
    <source>
        <dbReference type="SAM" id="MobiDB-lite"/>
    </source>
</evidence>
<feature type="compositionally biased region" description="Low complexity" evidence="1">
    <location>
        <begin position="616"/>
        <end position="631"/>
    </location>
</feature>
<dbReference type="EMBL" id="HE575320">
    <property type="protein sequence ID" value="CCC91632.1"/>
    <property type="molecule type" value="Genomic_DNA"/>
</dbReference>
<proteinExistence type="predicted"/>
<feature type="domain" description="DUF7759" evidence="2">
    <location>
        <begin position="644"/>
        <end position="748"/>
    </location>
</feature>
<dbReference type="Pfam" id="PF24953">
    <property type="entry name" value="DUF7762"/>
    <property type="match status" value="1"/>
</dbReference>
<dbReference type="PANTHER" id="PTHR42262:SF2">
    <property type="entry name" value="PDZ DOMAIN-CONTAINING PROTEIN"/>
    <property type="match status" value="1"/>
</dbReference>
<evidence type="ECO:0000259" key="2">
    <source>
        <dbReference type="Pfam" id="PF24945"/>
    </source>
</evidence>
<feature type="region of interest" description="Disordered" evidence="1">
    <location>
        <begin position="598"/>
        <end position="631"/>
    </location>
</feature>
<evidence type="ECO:0000259" key="3">
    <source>
        <dbReference type="Pfam" id="PF24952"/>
    </source>
</evidence>
<organism evidence="5">
    <name type="scientific">Trypanosoma congolense (strain IL3000)</name>
    <dbReference type="NCBI Taxonomy" id="1068625"/>
    <lineage>
        <taxon>Eukaryota</taxon>
        <taxon>Discoba</taxon>
        <taxon>Euglenozoa</taxon>
        <taxon>Kinetoplastea</taxon>
        <taxon>Metakinetoplastina</taxon>
        <taxon>Trypanosomatida</taxon>
        <taxon>Trypanosomatidae</taxon>
        <taxon>Trypanosoma</taxon>
        <taxon>Nannomonas</taxon>
    </lineage>
</organism>
<name>G0UQH1_TRYCI</name>
<dbReference type="AlphaFoldDB" id="G0UQH1"/>
<dbReference type="Pfam" id="PF24952">
    <property type="entry name" value="DUF7761"/>
    <property type="match status" value="1"/>
</dbReference>
<gene>
    <name evidence="5" type="ORF">TCIL3000_7_4460</name>
</gene>
<protein>
    <recommendedName>
        <fullName evidence="6">PDZ domain-containing protein</fullName>
    </recommendedName>
</protein>
<dbReference type="Pfam" id="PF24945">
    <property type="entry name" value="DUF7759"/>
    <property type="match status" value="1"/>
</dbReference>